<keyword evidence="3" id="KW-1185">Reference proteome</keyword>
<protein>
    <submittedName>
        <fullName evidence="2">YbfB/YjiJ family MFS transporter</fullName>
    </submittedName>
</protein>
<dbReference type="EMBL" id="JAYWVC010000008">
    <property type="protein sequence ID" value="MED7821329.1"/>
    <property type="molecule type" value="Genomic_DNA"/>
</dbReference>
<proteinExistence type="predicted"/>
<dbReference type="RefSeq" id="WP_329505349.1">
    <property type="nucleotide sequence ID" value="NZ_BAAAYZ010000206.1"/>
</dbReference>
<accession>A0ABU7FBR1</accession>
<evidence type="ECO:0000313" key="2">
    <source>
        <dbReference type="EMBL" id="MED7821329.1"/>
    </source>
</evidence>
<dbReference type="PANTHER" id="PTHR23537">
    <property type="match status" value="1"/>
</dbReference>
<organism evidence="2 3">
    <name type="scientific">Streptomyces chiangmaiensis</name>
    <dbReference type="NCBI Taxonomy" id="766497"/>
    <lineage>
        <taxon>Bacteria</taxon>
        <taxon>Bacillati</taxon>
        <taxon>Actinomycetota</taxon>
        <taxon>Actinomycetes</taxon>
        <taxon>Kitasatosporales</taxon>
        <taxon>Streptomycetaceae</taxon>
        <taxon>Streptomyces</taxon>
    </lineage>
</organism>
<keyword evidence="1" id="KW-0812">Transmembrane</keyword>
<dbReference type="InterPro" id="IPR010645">
    <property type="entry name" value="MFS_4"/>
</dbReference>
<sequence>MPCPGGKPTHTCAPHPPGPAPWHAIAAGASASFVGSGLARFAYTPLLPELINAHWFSPSAVAYLGAANLAGCLVGALVAPAASRGDSKTDGHCAG</sequence>
<comment type="caution">
    <text evidence="2">The sequence shown here is derived from an EMBL/GenBank/DDBJ whole genome shotgun (WGS) entry which is preliminary data.</text>
</comment>
<name>A0ABU7FBR1_9ACTN</name>
<keyword evidence="1" id="KW-0472">Membrane</keyword>
<reference evidence="2" key="1">
    <citation type="submission" date="2024-01" db="EMBL/GenBank/DDBJ databases">
        <title>First draft genome sequence data of TA4-1, the type strain of Gram-positive actinobacterium Streptomyces chiangmaiensis.</title>
        <authorList>
            <person name="Yasawong M."/>
            <person name="Nantapong N."/>
        </authorList>
    </citation>
    <scope>NUCLEOTIDE SEQUENCE</scope>
    <source>
        <strain evidence="2">TA4-1</strain>
    </source>
</reference>
<dbReference type="InterPro" id="IPR036259">
    <property type="entry name" value="MFS_trans_sf"/>
</dbReference>
<dbReference type="PANTHER" id="PTHR23537:SF1">
    <property type="entry name" value="SUGAR TRANSPORTER"/>
    <property type="match status" value="1"/>
</dbReference>
<dbReference type="Proteomes" id="UP001333996">
    <property type="component" value="Unassembled WGS sequence"/>
</dbReference>
<feature type="transmembrane region" description="Helical" evidence="1">
    <location>
        <begin position="60"/>
        <end position="79"/>
    </location>
</feature>
<evidence type="ECO:0000313" key="3">
    <source>
        <dbReference type="Proteomes" id="UP001333996"/>
    </source>
</evidence>
<dbReference type="SUPFAM" id="SSF103473">
    <property type="entry name" value="MFS general substrate transporter"/>
    <property type="match status" value="1"/>
</dbReference>
<gene>
    <name evidence="2" type="ORF">VXC91_04840</name>
</gene>
<keyword evidence="1" id="KW-1133">Transmembrane helix</keyword>
<evidence type="ECO:0000256" key="1">
    <source>
        <dbReference type="SAM" id="Phobius"/>
    </source>
</evidence>
<dbReference type="Pfam" id="PF06779">
    <property type="entry name" value="MFS_4"/>
    <property type="match status" value="1"/>
</dbReference>